<name>L0R4Z2_9BACT</name>
<dbReference type="Proteomes" id="UP000191931">
    <property type="component" value="Unassembled WGS sequence"/>
</dbReference>
<protein>
    <submittedName>
        <fullName evidence="2">AAA-ATPase</fullName>
    </submittedName>
</protein>
<dbReference type="InterPro" id="IPR027417">
    <property type="entry name" value="P-loop_NTPase"/>
</dbReference>
<dbReference type="InterPro" id="IPR012547">
    <property type="entry name" value="PDDEXK_9"/>
</dbReference>
<dbReference type="Pfam" id="PF08011">
    <property type="entry name" value="PDDEXK_9"/>
    <property type="match status" value="1"/>
</dbReference>
<dbReference type="InterPro" id="IPR018631">
    <property type="entry name" value="AAA-ATPase-like_dom"/>
</dbReference>
<dbReference type="PANTHER" id="PTHR34825">
    <property type="entry name" value="CONSERVED PROTEIN, WITH A WEAK D-GALACTARATE DEHYDRATASE/ALTRONATE HYDROLASE DOMAIN"/>
    <property type="match status" value="1"/>
</dbReference>
<dbReference type="AlphaFoldDB" id="L0R4Z2"/>
<dbReference type="RefSeq" id="WP_080798073.1">
    <property type="nucleotide sequence ID" value="NZ_LT828540.1"/>
</dbReference>
<proteinExistence type="predicted"/>
<dbReference type="Pfam" id="PF09820">
    <property type="entry name" value="AAA-ATPase_like"/>
    <property type="match status" value="1"/>
</dbReference>
<dbReference type="EMBL" id="FWEV01000325">
    <property type="protein sequence ID" value="SLM32673.1"/>
    <property type="molecule type" value="Genomic_DNA"/>
</dbReference>
<dbReference type="SUPFAM" id="SSF52540">
    <property type="entry name" value="P-loop containing nucleoside triphosphate hydrolases"/>
    <property type="match status" value="1"/>
</dbReference>
<reference evidence="2" key="1">
    <citation type="submission" date="2012-10" db="EMBL/GenBank/DDBJ databases">
        <authorList>
            <person name="Lefevre C."/>
        </authorList>
    </citation>
    <scope>NUCLEOTIDE SEQUENCE</scope>
    <source>
        <strain evidence="2">BW-1</strain>
    </source>
</reference>
<dbReference type="PANTHER" id="PTHR34825:SF1">
    <property type="entry name" value="AAA-ATPASE-LIKE DOMAIN-CONTAINING PROTEIN"/>
    <property type="match status" value="1"/>
</dbReference>
<dbReference type="OrthoDB" id="9808684at2"/>
<reference evidence="3 4" key="3">
    <citation type="submission" date="2017-03" db="EMBL/GenBank/DDBJ databases">
        <authorList>
            <person name="Afonso C.L."/>
            <person name="Miller P.J."/>
            <person name="Scott M.A."/>
            <person name="Spackman E."/>
            <person name="Goraichik I."/>
            <person name="Dimitrov K.M."/>
            <person name="Suarez D.L."/>
            <person name="Swayne D.E."/>
        </authorList>
    </citation>
    <scope>NUCLEOTIDE SEQUENCE [LARGE SCALE GENOMIC DNA]</scope>
    <source>
        <strain evidence="3">PRJEB14757</strain>
    </source>
</reference>
<reference evidence="2" key="2">
    <citation type="submission" date="2012-12" db="EMBL/GenBank/DDBJ databases">
        <title>Region harboring genes involved in magnetosome formation of Candidatus Desulfamplus magnetosmortis.</title>
        <authorList>
            <person name="Lefevre C.T."/>
            <person name="Bazylinski D.A."/>
        </authorList>
    </citation>
    <scope>NUCLEOTIDE SEQUENCE</scope>
    <source>
        <strain evidence="2">BW-1</strain>
    </source>
</reference>
<gene>
    <name evidence="2" type="ORF">DEMABW1_80011</name>
    <name evidence="3" type="ORF">MTBBW1_80011</name>
</gene>
<evidence type="ECO:0000313" key="2">
    <source>
        <dbReference type="EMBL" id="CCO06622.1"/>
    </source>
</evidence>
<dbReference type="STRING" id="1246637.MTBBW1_80011"/>
<evidence type="ECO:0000259" key="1">
    <source>
        <dbReference type="Pfam" id="PF09820"/>
    </source>
</evidence>
<organism evidence="2">
    <name type="scientific">Desulfamplus magnetovallimortis</name>
    <dbReference type="NCBI Taxonomy" id="1246637"/>
    <lineage>
        <taxon>Bacteria</taxon>
        <taxon>Pseudomonadati</taxon>
        <taxon>Thermodesulfobacteriota</taxon>
        <taxon>Desulfobacteria</taxon>
        <taxon>Desulfobacterales</taxon>
        <taxon>Desulfobacteraceae</taxon>
        <taxon>Desulfamplus</taxon>
    </lineage>
</organism>
<evidence type="ECO:0000313" key="4">
    <source>
        <dbReference type="Proteomes" id="UP000191931"/>
    </source>
</evidence>
<dbReference type="EMBL" id="HF547348">
    <property type="protein sequence ID" value="CCO06622.1"/>
    <property type="molecule type" value="Genomic_DNA"/>
</dbReference>
<feature type="domain" description="AAA-ATPase-like" evidence="1">
    <location>
        <begin position="8"/>
        <end position="213"/>
    </location>
</feature>
<evidence type="ECO:0000313" key="3">
    <source>
        <dbReference type="EMBL" id="SLM32673.1"/>
    </source>
</evidence>
<sequence length="531" mass="61746">MNKLPNLPTGDSSFESIRQNKYLYVDKTRHIYQLIDEGKYYFLSRPRRFGKSLTISTLKCLFQGKKELFKGLWITDEANVDWKWDSHPVIFIDFNEISHDTSENLKVSLKWHIENQALINEIQLTSSLLKDQFKNLIVSLHKKTGKPVVILIDEYDKPLIDHLGKGEGALNIAKTNREILKAFFGVLKGGEVAPLLRFVFITGVSKFSRVSIFSELNNLKDITMVEAYAEMLGYTQEELQTCFAPYITRFSEERGIPEADIANTLKLHYNGYRFSDKNSKVYNPFSVLNAMDHMNFKYYWFETGTPTFLVNLLQENNWYLPTLENMQATEALFSVYELERLQPEALLFQTGYVTIKDIRGRLYTFGYPNQEVKTAFLENLFYAHTRGIQEPSRFVMLSDYLEREDLDLFIDTMTAIYASIPYTLESKRDEAYFHTIFYLMVCASGVDAKSEVLTCVGRIDLVMEFEEKVFIIEFKCNQSADVAIEQIRVKNYADPYFHTGKNIILMGINFDTKKHNIAGWKYEKMTNTNKE</sequence>
<keyword evidence="4" id="KW-1185">Reference proteome</keyword>
<accession>L0R4Z2</accession>